<evidence type="ECO:0000313" key="1">
    <source>
        <dbReference type="EMBL" id="TDA20356.1"/>
    </source>
</evidence>
<accession>A0A4R4FCM6</accession>
<organism evidence="1 2">
    <name type="scientific">Extibacter muris</name>
    <dbReference type="NCBI Taxonomy" id="1796622"/>
    <lineage>
        <taxon>Bacteria</taxon>
        <taxon>Bacillati</taxon>
        <taxon>Bacillota</taxon>
        <taxon>Clostridia</taxon>
        <taxon>Lachnospirales</taxon>
        <taxon>Lachnospiraceae</taxon>
        <taxon>Extibacter</taxon>
    </lineage>
</organism>
<protein>
    <submittedName>
        <fullName evidence="1">Uncharacterized protein</fullName>
    </submittedName>
</protein>
<proteinExistence type="predicted"/>
<gene>
    <name evidence="1" type="ORF">E1963_17430</name>
</gene>
<dbReference type="Proteomes" id="UP000295710">
    <property type="component" value="Unassembled WGS sequence"/>
</dbReference>
<reference evidence="1 2" key="1">
    <citation type="journal article" date="2016" name="Nat. Microbiol.">
        <title>The Mouse Intestinal Bacterial Collection (miBC) provides host-specific insight into cultured diversity and functional potential of the gut microbiota.</title>
        <authorList>
            <person name="Lagkouvardos I."/>
            <person name="Pukall R."/>
            <person name="Abt B."/>
            <person name="Foesel B.U."/>
            <person name="Meier-Kolthoff J.P."/>
            <person name="Kumar N."/>
            <person name="Bresciani A."/>
            <person name="Martinez I."/>
            <person name="Just S."/>
            <person name="Ziegler C."/>
            <person name="Brugiroux S."/>
            <person name="Garzetti D."/>
            <person name="Wenning M."/>
            <person name="Bui T.P."/>
            <person name="Wang J."/>
            <person name="Hugenholtz F."/>
            <person name="Plugge C.M."/>
            <person name="Peterson D.A."/>
            <person name="Hornef M.W."/>
            <person name="Baines J.F."/>
            <person name="Smidt H."/>
            <person name="Walter J."/>
            <person name="Kristiansen K."/>
            <person name="Nielsen H.B."/>
            <person name="Haller D."/>
            <person name="Overmann J."/>
            <person name="Stecher B."/>
            <person name="Clavel T."/>
        </authorList>
    </citation>
    <scope>NUCLEOTIDE SEQUENCE [LARGE SCALE GENOMIC DNA]</scope>
    <source>
        <strain evidence="1 2">DSM 28560</strain>
    </source>
</reference>
<name>A0A4R4FCM6_9FIRM</name>
<evidence type="ECO:0000313" key="2">
    <source>
        <dbReference type="Proteomes" id="UP000295710"/>
    </source>
</evidence>
<sequence length="100" mass="11728">MFVLIIRETNKRKKGNIIGRLRFDTLKEAFACYGEGSLVPIDTLPQILMYAKSGCQPVHICESERPDKKGKIVCWYLKSETQYAYRKWKESKPKKEEKNQ</sequence>
<dbReference type="AlphaFoldDB" id="A0A4R4FCM6"/>
<comment type="caution">
    <text evidence="1">The sequence shown here is derived from an EMBL/GenBank/DDBJ whole genome shotgun (WGS) entry which is preliminary data.</text>
</comment>
<dbReference type="RefSeq" id="WP_145964200.1">
    <property type="nucleotide sequence ID" value="NZ_JAOBST010000033.1"/>
</dbReference>
<dbReference type="EMBL" id="SMMX01000023">
    <property type="protein sequence ID" value="TDA20356.1"/>
    <property type="molecule type" value="Genomic_DNA"/>
</dbReference>
<keyword evidence="2" id="KW-1185">Reference proteome</keyword>